<gene>
    <name evidence="1" type="ORF">NPIL_467621</name>
</gene>
<dbReference type="EMBL" id="BMAW01030015">
    <property type="protein sequence ID" value="GFU14653.1"/>
    <property type="molecule type" value="Genomic_DNA"/>
</dbReference>
<protein>
    <submittedName>
        <fullName evidence="1">Uncharacterized protein</fullName>
    </submittedName>
</protein>
<proteinExistence type="predicted"/>
<dbReference type="Proteomes" id="UP000887013">
    <property type="component" value="Unassembled WGS sequence"/>
</dbReference>
<accession>A0A8X6QAI7</accession>
<dbReference type="AlphaFoldDB" id="A0A8X6QAI7"/>
<comment type="caution">
    <text evidence="1">The sequence shown here is derived from an EMBL/GenBank/DDBJ whole genome shotgun (WGS) entry which is preliminary data.</text>
</comment>
<reference evidence="1" key="1">
    <citation type="submission" date="2020-08" db="EMBL/GenBank/DDBJ databases">
        <title>Multicomponent nature underlies the extraordinary mechanical properties of spider dragline silk.</title>
        <authorList>
            <person name="Kono N."/>
            <person name="Nakamura H."/>
            <person name="Mori M."/>
            <person name="Yoshida Y."/>
            <person name="Ohtoshi R."/>
            <person name="Malay A.D."/>
            <person name="Moran D.A.P."/>
            <person name="Tomita M."/>
            <person name="Numata K."/>
            <person name="Arakawa K."/>
        </authorList>
    </citation>
    <scope>NUCLEOTIDE SEQUENCE</scope>
</reference>
<evidence type="ECO:0000313" key="1">
    <source>
        <dbReference type="EMBL" id="GFU14653.1"/>
    </source>
</evidence>
<name>A0A8X6QAI7_NEPPI</name>
<sequence>MAFLETSCHHPYSLDPVPSDYHIHYLDYYLRGTFFLMNQAYIKHSQTSLRPKSSRFTAKGMYSWRNVHRRCWMTMDITLWAKNRLHFL</sequence>
<organism evidence="1 2">
    <name type="scientific">Nephila pilipes</name>
    <name type="common">Giant wood spider</name>
    <name type="synonym">Nephila maculata</name>
    <dbReference type="NCBI Taxonomy" id="299642"/>
    <lineage>
        <taxon>Eukaryota</taxon>
        <taxon>Metazoa</taxon>
        <taxon>Ecdysozoa</taxon>
        <taxon>Arthropoda</taxon>
        <taxon>Chelicerata</taxon>
        <taxon>Arachnida</taxon>
        <taxon>Araneae</taxon>
        <taxon>Araneomorphae</taxon>
        <taxon>Entelegynae</taxon>
        <taxon>Araneoidea</taxon>
        <taxon>Nephilidae</taxon>
        <taxon>Nephila</taxon>
    </lineage>
</organism>
<evidence type="ECO:0000313" key="2">
    <source>
        <dbReference type="Proteomes" id="UP000887013"/>
    </source>
</evidence>
<keyword evidence="2" id="KW-1185">Reference proteome</keyword>